<evidence type="ECO:0000313" key="5">
    <source>
        <dbReference type="Proteomes" id="UP000239936"/>
    </source>
</evidence>
<evidence type="ECO:0000256" key="2">
    <source>
        <dbReference type="SAM" id="Phobius"/>
    </source>
</evidence>
<dbReference type="InterPro" id="IPR002881">
    <property type="entry name" value="DUF58"/>
</dbReference>
<dbReference type="RefSeq" id="WP_105074189.1">
    <property type="nucleotide sequence ID" value="NZ_PPGH01000037.1"/>
</dbReference>
<proteinExistence type="predicted"/>
<keyword evidence="2" id="KW-0812">Transmembrane</keyword>
<dbReference type="Pfam" id="PF01882">
    <property type="entry name" value="DUF58"/>
    <property type="match status" value="1"/>
</dbReference>
<reference evidence="4 5" key="1">
    <citation type="submission" date="2018-01" db="EMBL/GenBank/DDBJ databases">
        <title>The complete genome sequence of Chromatium okenii LaCa, a purple sulfur bacterium with a turbulent life.</title>
        <authorList>
            <person name="Luedin S.M."/>
            <person name="Liechti N."/>
            <person name="Storelli N."/>
            <person name="Danza F."/>
            <person name="Wittwer M."/>
            <person name="Pothier J.F."/>
            <person name="Tonolla M.A."/>
        </authorList>
    </citation>
    <scope>NUCLEOTIDE SEQUENCE [LARGE SCALE GENOMIC DNA]</scope>
    <source>
        <strain evidence="4 5">LaCa</strain>
    </source>
</reference>
<name>A0A2S7XPT5_9GAMM</name>
<keyword evidence="2" id="KW-0472">Membrane</keyword>
<evidence type="ECO:0000313" key="4">
    <source>
        <dbReference type="EMBL" id="PQJ95757.1"/>
    </source>
</evidence>
<feature type="compositionally biased region" description="Polar residues" evidence="1">
    <location>
        <begin position="203"/>
        <end position="212"/>
    </location>
</feature>
<feature type="transmembrane region" description="Helical" evidence="2">
    <location>
        <begin position="35"/>
        <end position="58"/>
    </location>
</feature>
<feature type="region of interest" description="Disordered" evidence="1">
    <location>
        <begin position="191"/>
        <end position="224"/>
    </location>
</feature>
<gene>
    <name evidence="4" type="ORF">CXB77_12585</name>
</gene>
<dbReference type="Proteomes" id="UP000239936">
    <property type="component" value="Unassembled WGS sequence"/>
</dbReference>
<keyword evidence="5" id="KW-1185">Reference proteome</keyword>
<evidence type="ECO:0000256" key="1">
    <source>
        <dbReference type="SAM" id="MobiDB-lite"/>
    </source>
</evidence>
<evidence type="ECO:0000259" key="3">
    <source>
        <dbReference type="Pfam" id="PF01882"/>
    </source>
</evidence>
<dbReference type="EMBL" id="PPGH01000037">
    <property type="protein sequence ID" value="PQJ95757.1"/>
    <property type="molecule type" value="Genomic_DNA"/>
</dbReference>
<accession>A0A2S7XPT5</accession>
<protein>
    <submittedName>
        <fullName evidence="4">DUF58 domain-containing protein</fullName>
    </submittedName>
</protein>
<dbReference type="OrthoDB" id="5298497at2"/>
<dbReference type="AlphaFoldDB" id="A0A2S7XPT5"/>
<keyword evidence="2" id="KW-1133">Transmembrane helix</keyword>
<dbReference type="PANTHER" id="PTHR34351:SF1">
    <property type="entry name" value="SLR1927 PROTEIN"/>
    <property type="match status" value="1"/>
</dbReference>
<comment type="caution">
    <text evidence="4">The sequence shown here is derived from an EMBL/GenBank/DDBJ whole genome shotgun (WGS) entry which is preliminary data.</text>
</comment>
<feature type="domain" description="DUF58" evidence="3">
    <location>
        <begin position="222"/>
        <end position="260"/>
    </location>
</feature>
<feature type="transmembrane region" description="Helical" evidence="2">
    <location>
        <begin position="64"/>
        <end position="85"/>
    </location>
</feature>
<dbReference type="PANTHER" id="PTHR34351">
    <property type="entry name" value="SLR1927 PROTEIN-RELATED"/>
    <property type="match status" value="1"/>
</dbReference>
<sequence>MNNRISSTIQRYFHNWLRRVPIGNDGIARIWARQIYILPTSGGLMFGAVVMLMLLGSLNYQNNLGLLFTFFLVAIGLLAMHHAWFNLLKLAVQVRGGSPVFVGELATIAITVRAEQPRAHYDIRLWHERHSTAPVHIPRGDQRQITLGIPATRRGLLHVTELMVETRHPLHLFRAWSYLICDATTLIYPQPAPHAPDPDQDSGVAQSPQRTTRVGADDYLGSRPYRPGDSPRHIDWKAFARERGLVVKQFGGETGQTLWLDWSQLTAPDPEIRLSVLTRQVLDASASGVQFGLRLPNVIEQPGAGAAQMQRCLTHLALFHV</sequence>
<organism evidence="4 5">
    <name type="scientific">Chromatium okenii</name>
    <dbReference type="NCBI Taxonomy" id="61644"/>
    <lineage>
        <taxon>Bacteria</taxon>
        <taxon>Pseudomonadati</taxon>
        <taxon>Pseudomonadota</taxon>
        <taxon>Gammaproteobacteria</taxon>
        <taxon>Chromatiales</taxon>
        <taxon>Chromatiaceae</taxon>
        <taxon>Chromatium</taxon>
    </lineage>
</organism>